<evidence type="ECO:0000313" key="3">
    <source>
        <dbReference type="EMBL" id="NEC60875.1"/>
    </source>
</evidence>
<gene>
    <name evidence="2" type="ORF">G3I59_30940</name>
    <name evidence="3" type="ORF">G3I59_36090</name>
    <name evidence="4" type="ORF">SAMN05421854_105425</name>
</gene>
<keyword evidence="1" id="KW-0812">Transmembrane</keyword>
<evidence type="ECO:0000313" key="6">
    <source>
        <dbReference type="Proteomes" id="UP000470404"/>
    </source>
</evidence>
<proteinExistence type="predicted"/>
<evidence type="ECO:0000313" key="5">
    <source>
        <dbReference type="Proteomes" id="UP000199137"/>
    </source>
</evidence>
<dbReference type="RefSeq" id="WP_067579494.1">
    <property type="nucleotide sequence ID" value="NZ_FOWC01000005.1"/>
</dbReference>
<feature type="transmembrane region" description="Helical" evidence="1">
    <location>
        <begin position="156"/>
        <end position="174"/>
    </location>
</feature>
<dbReference type="Proteomes" id="UP000199137">
    <property type="component" value="Unassembled WGS sequence"/>
</dbReference>
<reference evidence="4 5" key="1">
    <citation type="submission" date="2016-10" db="EMBL/GenBank/DDBJ databases">
        <authorList>
            <person name="de Groot N.N."/>
        </authorList>
    </citation>
    <scope>NUCLEOTIDE SEQUENCE [LARGE SCALE GENOMIC DNA]</scope>
    <source>
        <strain evidence="4 5">DSM 44637</strain>
    </source>
</reference>
<reference evidence="2 6" key="2">
    <citation type="submission" date="2020-01" db="EMBL/GenBank/DDBJ databases">
        <title>Insect and environment-associated Actinomycetes.</title>
        <authorList>
            <person name="Currrie C."/>
            <person name="Chevrette M."/>
            <person name="Carlson C."/>
            <person name="Stubbendieck R."/>
            <person name="Wendt-Pienkowski E."/>
        </authorList>
    </citation>
    <scope>NUCLEOTIDE SEQUENCE [LARGE SCALE GENOMIC DNA]</scope>
    <source>
        <strain evidence="2 6">SID8386</strain>
    </source>
</reference>
<keyword evidence="6" id="KW-1185">Reference proteome</keyword>
<feature type="transmembrane region" description="Helical" evidence="1">
    <location>
        <begin position="12"/>
        <end position="34"/>
    </location>
</feature>
<dbReference type="Proteomes" id="UP000470404">
    <property type="component" value="Unassembled WGS sequence"/>
</dbReference>
<dbReference type="EMBL" id="FOWC01000005">
    <property type="protein sequence ID" value="SFP49193.1"/>
    <property type="molecule type" value="Genomic_DNA"/>
</dbReference>
<name>A0A1I5QSJ4_9PSEU</name>
<dbReference type="STRING" id="112413.SAMN05421854_105425"/>
<protein>
    <submittedName>
        <fullName evidence="4">Uncharacterized protein</fullName>
    </submittedName>
</protein>
<evidence type="ECO:0000256" key="1">
    <source>
        <dbReference type="SAM" id="Phobius"/>
    </source>
</evidence>
<dbReference type="EMBL" id="JAAGNC010000181">
    <property type="protein sequence ID" value="NEC60875.1"/>
    <property type="molecule type" value="Genomic_DNA"/>
</dbReference>
<feature type="transmembrane region" description="Helical" evidence="1">
    <location>
        <begin position="123"/>
        <end position="144"/>
    </location>
</feature>
<organism evidence="4 5">
    <name type="scientific">Amycolatopsis rubida</name>
    <dbReference type="NCBI Taxonomy" id="112413"/>
    <lineage>
        <taxon>Bacteria</taxon>
        <taxon>Bacillati</taxon>
        <taxon>Actinomycetota</taxon>
        <taxon>Actinomycetes</taxon>
        <taxon>Pseudonocardiales</taxon>
        <taxon>Pseudonocardiaceae</taxon>
        <taxon>Amycolatopsis</taxon>
    </lineage>
</organism>
<evidence type="ECO:0000313" key="2">
    <source>
        <dbReference type="EMBL" id="NEC59882.1"/>
    </source>
</evidence>
<dbReference type="EMBL" id="JAAGNC010000158">
    <property type="protein sequence ID" value="NEC59882.1"/>
    <property type="molecule type" value="Genomic_DNA"/>
</dbReference>
<sequence>MDELVNSPMTAAIVACEIGFWVFIAAGLLTRYALRKQKASTVLLALVPAVDLVLLVITVIDLMNGAKPNLTHGLAAVYLGFSVVFGPSMVEWADVRFAHRFAGGPRPEKLYGRAKVRKEWREWGKCVLASAISAGLLLLAILVVGKPGHVEPLWGWLPRLGTLTGLWFVFGPLWQEIFGSSAPKKEASR</sequence>
<dbReference type="AlphaFoldDB" id="A0A1I5QSJ4"/>
<keyword evidence="1" id="KW-1133">Transmembrane helix</keyword>
<feature type="transmembrane region" description="Helical" evidence="1">
    <location>
        <begin position="72"/>
        <end position="90"/>
    </location>
</feature>
<accession>A0A1I5QSJ4</accession>
<keyword evidence="1" id="KW-0472">Membrane</keyword>
<feature type="transmembrane region" description="Helical" evidence="1">
    <location>
        <begin position="41"/>
        <end position="60"/>
    </location>
</feature>
<dbReference type="OrthoDB" id="2082317at2"/>
<evidence type="ECO:0000313" key="4">
    <source>
        <dbReference type="EMBL" id="SFP49193.1"/>
    </source>
</evidence>